<dbReference type="GO" id="GO:0046872">
    <property type="term" value="F:metal ion binding"/>
    <property type="evidence" value="ECO:0007669"/>
    <property type="project" value="InterPro"/>
</dbReference>
<dbReference type="GO" id="GO:0005524">
    <property type="term" value="F:ATP binding"/>
    <property type="evidence" value="ECO:0007669"/>
    <property type="project" value="UniProtKB-UniRule"/>
</dbReference>
<dbReference type="FunFam" id="3.30.1490.20:FF:000020">
    <property type="entry name" value="Protein lysine acetyltransferase"/>
    <property type="match status" value="1"/>
</dbReference>
<sequence>MDSHSLDGFFAPRSIAIVGASGTPGKIGAYPLHYQRHFGYSGSLVLVNPGRAEIDGLPCVPSLREAQTGIDLAILAVPAEQIEAAVLDAIQARVRNVVMFSAGFAEIGEAGAVLQRRVVSALQEAGIRLLGPNCLGYVNVARSVYATFSPAMMSAQARAGSVAMVSQSGAFGGYAYAMACRRDLGLSHWITTGNEADLHVADCIEWLAGDDRTDAILAYMEGCGDGDRFVRSLRAAQAACKPVVVIKVGATARGARAASSHSAALAGDDRVFDAVLKQYGAWRVGSIEELFNAGYALSTLPRPSNQTVGVLTVSGGVGALVTDDAARLGLAMPPMPQDAQDLVLDQVPFASAANPVDITAQVMHRPELLGSTARLMLDQGGYGSLLVFLANGVRTDAGWRLQQDLAVTLRREFPDRAVVFSALSTSERTQALDALGCASFEDPSSAMHAIAALSHFAAKRPLVAAAVRSAVSPAVLGALNELEAMQLLGRYGIATPPAALAATAMEAVEAARHLGFPVVMKVLSADIQHKTEIGGVILGVTDEAAVQAAFRLLCERWETHMPGRPFEGVVVASMISGGLECILGLHRDPQFGLVAVFGMGGIQAELLADVTVRRLPLCQAEAREMVSGLKSSIVFSGYRGSAPLDIAALEAAILALSRFGEEFSEALESVDLNPLVIRKAGQGVIALDAVVQWRR</sequence>
<dbReference type="InterPro" id="IPR036291">
    <property type="entry name" value="NAD(P)-bd_dom_sf"/>
</dbReference>
<dbReference type="InterPro" id="IPR032875">
    <property type="entry name" value="Succ_CoA_lig_flav_dom"/>
</dbReference>
<proteinExistence type="inferred from homology"/>
<dbReference type="InterPro" id="IPR003781">
    <property type="entry name" value="CoA-bd"/>
</dbReference>
<evidence type="ECO:0000259" key="3">
    <source>
        <dbReference type="PROSITE" id="PS50975"/>
    </source>
</evidence>
<reference evidence="4 5" key="1">
    <citation type="submission" date="2017-08" db="EMBL/GenBank/DDBJ databases">
        <title>Infants hospitalized years apart are colonized by the same room-sourced microbial strains.</title>
        <authorList>
            <person name="Brooks B."/>
            <person name="Olm M.R."/>
            <person name="Firek B.A."/>
            <person name="Baker R."/>
            <person name="Thomas B.C."/>
            <person name="Morowitz M.J."/>
            <person name="Banfield J.F."/>
        </authorList>
    </citation>
    <scope>NUCLEOTIDE SEQUENCE [LARGE SCALE GENOMIC DNA]</scope>
    <source>
        <strain evidence="4">S2_005_003_R2_41</strain>
    </source>
</reference>
<dbReference type="Pfam" id="PF13380">
    <property type="entry name" value="CoA_binding_2"/>
    <property type="match status" value="1"/>
</dbReference>
<evidence type="ECO:0000313" key="4">
    <source>
        <dbReference type="EMBL" id="PZQ78471.1"/>
    </source>
</evidence>
<dbReference type="Gene3D" id="3.40.50.720">
    <property type="entry name" value="NAD(P)-binding Rossmann-like Domain"/>
    <property type="match status" value="1"/>
</dbReference>
<dbReference type="AlphaFoldDB" id="A0A2W5QIR3"/>
<evidence type="ECO:0000256" key="2">
    <source>
        <dbReference type="PROSITE-ProRule" id="PRU00409"/>
    </source>
</evidence>
<dbReference type="SUPFAM" id="SSF56059">
    <property type="entry name" value="Glutathione synthetase ATP-binding domain-like"/>
    <property type="match status" value="1"/>
</dbReference>
<dbReference type="Gene3D" id="3.30.1490.20">
    <property type="entry name" value="ATP-grasp fold, A domain"/>
    <property type="match status" value="1"/>
</dbReference>
<dbReference type="SUPFAM" id="SSF52210">
    <property type="entry name" value="Succinyl-CoA synthetase domains"/>
    <property type="match status" value="2"/>
</dbReference>
<accession>A0A2W5QIR3</accession>
<organism evidence="4 5">
    <name type="scientific">Variovorax paradoxus</name>
    <dbReference type="NCBI Taxonomy" id="34073"/>
    <lineage>
        <taxon>Bacteria</taxon>
        <taxon>Pseudomonadati</taxon>
        <taxon>Pseudomonadota</taxon>
        <taxon>Betaproteobacteria</taxon>
        <taxon>Burkholderiales</taxon>
        <taxon>Comamonadaceae</taxon>
        <taxon>Variovorax</taxon>
    </lineage>
</organism>
<keyword evidence="2" id="KW-0547">Nucleotide-binding</keyword>
<protein>
    <submittedName>
        <fullName evidence="4">CoA-binding protein</fullName>
    </submittedName>
</protein>
<keyword evidence="2" id="KW-0067">ATP-binding</keyword>
<dbReference type="SMART" id="SM00881">
    <property type="entry name" value="CoA_binding"/>
    <property type="match status" value="1"/>
</dbReference>
<evidence type="ECO:0000313" key="5">
    <source>
        <dbReference type="Proteomes" id="UP000249135"/>
    </source>
</evidence>
<dbReference type="Gene3D" id="3.40.50.261">
    <property type="entry name" value="Succinyl-CoA synthetase domains"/>
    <property type="match status" value="2"/>
</dbReference>
<dbReference type="InterPro" id="IPR013815">
    <property type="entry name" value="ATP_grasp_subdomain_1"/>
</dbReference>
<dbReference type="InterPro" id="IPR016102">
    <property type="entry name" value="Succinyl-CoA_synth-like"/>
</dbReference>
<comment type="caution">
    <text evidence="4">The sequence shown here is derived from an EMBL/GenBank/DDBJ whole genome shotgun (WGS) entry which is preliminary data.</text>
</comment>
<gene>
    <name evidence="4" type="ORF">DI563_00410</name>
</gene>
<dbReference type="InterPro" id="IPR011761">
    <property type="entry name" value="ATP-grasp"/>
</dbReference>
<dbReference type="PANTHER" id="PTHR42793:SF4">
    <property type="entry name" value="BLL6376 PROTEIN"/>
    <property type="match status" value="1"/>
</dbReference>
<dbReference type="Pfam" id="PF13549">
    <property type="entry name" value="ATP-grasp_5"/>
    <property type="match status" value="1"/>
</dbReference>
<dbReference type="SUPFAM" id="SSF51735">
    <property type="entry name" value="NAD(P)-binding Rossmann-fold domains"/>
    <property type="match status" value="1"/>
</dbReference>
<dbReference type="EMBL" id="QFPP01000001">
    <property type="protein sequence ID" value="PZQ78471.1"/>
    <property type="molecule type" value="Genomic_DNA"/>
</dbReference>
<dbReference type="Pfam" id="PF13607">
    <property type="entry name" value="Succ_CoA_lig"/>
    <property type="match status" value="1"/>
</dbReference>
<dbReference type="Gene3D" id="3.30.470.20">
    <property type="entry name" value="ATP-grasp fold, B domain"/>
    <property type="match status" value="1"/>
</dbReference>
<dbReference type="PANTHER" id="PTHR42793">
    <property type="entry name" value="COA BINDING DOMAIN CONTAINING PROTEIN"/>
    <property type="match status" value="1"/>
</dbReference>
<dbReference type="Proteomes" id="UP000249135">
    <property type="component" value="Unassembled WGS sequence"/>
</dbReference>
<feature type="domain" description="ATP-grasp" evidence="3">
    <location>
        <begin position="485"/>
        <end position="521"/>
    </location>
</feature>
<dbReference type="PROSITE" id="PS50975">
    <property type="entry name" value="ATP_GRASP"/>
    <property type="match status" value="1"/>
</dbReference>
<comment type="similarity">
    <text evidence="1">In the N-terminal section; belongs to the acetate CoA ligase alpha subunit family.</text>
</comment>
<name>A0A2W5QIR3_VARPD</name>
<evidence type="ECO:0000256" key="1">
    <source>
        <dbReference type="ARBA" id="ARBA00060888"/>
    </source>
</evidence>